<keyword evidence="1" id="KW-0698">rRNA processing</keyword>
<dbReference type="PANTHER" id="PTHR46111">
    <property type="entry name" value="RIBOSOMAL RNA SMALL SUBUNIT METHYLTRANSFERASE I"/>
    <property type="match status" value="1"/>
</dbReference>
<proteinExistence type="inferred from homology"/>
<comment type="subcellular location">
    <subcellularLocation>
        <location evidence="1">Cytoplasm</location>
    </subcellularLocation>
</comment>
<dbReference type="InterPro" id="IPR000878">
    <property type="entry name" value="4pyrrol_Mease"/>
</dbReference>
<reference evidence="3 4" key="1">
    <citation type="submission" date="2016-08" db="EMBL/GenBank/DDBJ databases">
        <title>A novel genetic cassette of butanologenic Thermoanaerobacterium thermosaccharolyticum that directly convert cellulose to butanol.</title>
        <authorList>
            <person name="Li T."/>
            <person name="He J."/>
        </authorList>
    </citation>
    <scope>NUCLEOTIDE SEQUENCE [LARGE SCALE GENOMIC DNA]</scope>
    <source>
        <strain evidence="3 4">TG57</strain>
    </source>
</reference>
<sequence>MSGNLFLCPTPIGNLEDITLRVLRILKEVDIIAAEDTRQTMKLLNHYDIKKTVVSYHEHNKVSSGLKLVDELKAGKNVALVTDAGTPGISDPGEDLVRLCINEKINVISLPGATAITTALVGSGLDTKKFVFMGFLPTKKSDREEAMKEISREKRTVIIYEAPHRIISTLNEIKSYIGDRKIAVARELTKVHEEYIRGTVEEVLYKLGDGVKGELVVVIEGAKDEILLEPKELLQKYLECGIDKKEAIKMTAKQLKIPKSEIYKLTLKEDR</sequence>
<dbReference type="PIRSF" id="PIRSF005917">
    <property type="entry name" value="MTase_YraL"/>
    <property type="match status" value="1"/>
</dbReference>
<keyword evidence="1 3" id="KW-0489">Methyltransferase</keyword>
<comment type="function">
    <text evidence="1">Catalyzes the 2'-O-methylation of the ribose of cytidine 1402 (C1402) in 16S rRNA.</text>
</comment>
<name>A0A223HYH5_THETR</name>
<dbReference type="SUPFAM" id="SSF53790">
    <property type="entry name" value="Tetrapyrrole methylase"/>
    <property type="match status" value="1"/>
</dbReference>
<dbReference type="FunFam" id="3.40.1010.10:FF:000002">
    <property type="entry name" value="Ribosomal RNA small subunit methyltransferase I"/>
    <property type="match status" value="1"/>
</dbReference>
<dbReference type="FunFam" id="3.30.950.10:FF:000002">
    <property type="entry name" value="Ribosomal RNA small subunit methyltransferase I"/>
    <property type="match status" value="1"/>
</dbReference>
<keyword evidence="1" id="KW-0963">Cytoplasm</keyword>
<dbReference type="HAMAP" id="MF_01877">
    <property type="entry name" value="16SrRNA_methyltr_I"/>
    <property type="match status" value="1"/>
</dbReference>
<evidence type="ECO:0000256" key="1">
    <source>
        <dbReference type="HAMAP-Rule" id="MF_01877"/>
    </source>
</evidence>
<feature type="domain" description="Tetrapyrrole methylase" evidence="2">
    <location>
        <begin position="7"/>
        <end position="203"/>
    </location>
</feature>
<dbReference type="RefSeq" id="WP_015310652.1">
    <property type="nucleotide sequence ID" value="NZ_CP016893.1"/>
</dbReference>
<dbReference type="InterPro" id="IPR014776">
    <property type="entry name" value="4pyrrole_Mease_sub2"/>
</dbReference>
<dbReference type="AlphaFoldDB" id="A0A223HYH5"/>
<dbReference type="InterPro" id="IPR035996">
    <property type="entry name" value="4pyrrol_Methylase_sf"/>
</dbReference>
<organism evidence="3 4">
    <name type="scientific">Thermoanaerobacterium thermosaccharolyticum</name>
    <name type="common">Clostridium thermosaccharolyticum</name>
    <dbReference type="NCBI Taxonomy" id="1517"/>
    <lineage>
        <taxon>Bacteria</taxon>
        <taxon>Bacillati</taxon>
        <taxon>Bacillota</taxon>
        <taxon>Clostridia</taxon>
        <taxon>Thermoanaerobacterales</taxon>
        <taxon>Thermoanaerobacteraceae</taxon>
        <taxon>Thermoanaerobacterium</taxon>
    </lineage>
</organism>
<dbReference type="EMBL" id="CP016893">
    <property type="protein sequence ID" value="AST57528.1"/>
    <property type="molecule type" value="Genomic_DNA"/>
</dbReference>
<comment type="similarity">
    <text evidence="1">Belongs to the methyltransferase superfamily. RsmI family.</text>
</comment>
<dbReference type="InterPro" id="IPR008189">
    <property type="entry name" value="rRNA_ssu_MeTfrase_I"/>
</dbReference>
<dbReference type="CDD" id="cd11648">
    <property type="entry name" value="RsmI"/>
    <property type="match status" value="1"/>
</dbReference>
<evidence type="ECO:0000313" key="4">
    <source>
        <dbReference type="Proteomes" id="UP000214975"/>
    </source>
</evidence>
<evidence type="ECO:0000259" key="2">
    <source>
        <dbReference type="Pfam" id="PF00590"/>
    </source>
</evidence>
<dbReference type="GO" id="GO:0070677">
    <property type="term" value="F:rRNA (cytosine-2'-O-)-methyltransferase activity"/>
    <property type="evidence" value="ECO:0007669"/>
    <property type="project" value="UniProtKB-UniRule"/>
</dbReference>
<dbReference type="GO" id="GO:0005737">
    <property type="term" value="C:cytoplasm"/>
    <property type="evidence" value="ECO:0007669"/>
    <property type="project" value="UniProtKB-SubCell"/>
</dbReference>
<accession>A0A223HYH5</accession>
<dbReference type="Gene3D" id="3.30.950.10">
    <property type="entry name" value="Methyltransferase, Cobalt-precorrin-4 Transmethylase, Domain 2"/>
    <property type="match status" value="1"/>
</dbReference>
<keyword evidence="1 3" id="KW-0808">Transferase</keyword>
<dbReference type="Gene3D" id="3.40.1010.10">
    <property type="entry name" value="Cobalt-precorrin-4 Transmethylase, Domain 1"/>
    <property type="match status" value="1"/>
</dbReference>
<dbReference type="InterPro" id="IPR014777">
    <property type="entry name" value="4pyrrole_Mease_sub1"/>
</dbReference>
<protein>
    <recommendedName>
        <fullName evidence="1">Ribosomal RNA small subunit methyltransferase I</fullName>
        <ecNumber evidence="1">2.1.1.198</ecNumber>
    </recommendedName>
    <alternativeName>
        <fullName evidence="1">16S rRNA 2'-O-ribose C1402 methyltransferase</fullName>
    </alternativeName>
    <alternativeName>
        <fullName evidence="1">rRNA (cytidine-2'-O-)-methyltransferase RsmI</fullName>
    </alternativeName>
</protein>
<gene>
    <name evidence="1" type="primary">rsmI</name>
    <name evidence="3" type="ORF">Thert_01492</name>
</gene>
<comment type="catalytic activity">
    <reaction evidence="1">
        <text>cytidine(1402) in 16S rRNA + S-adenosyl-L-methionine = 2'-O-methylcytidine(1402) in 16S rRNA + S-adenosyl-L-homocysteine + H(+)</text>
        <dbReference type="Rhea" id="RHEA:42924"/>
        <dbReference type="Rhea" id="RHEA-COMP:10285"/>
        <dbReference type="Rhea" id="RHEA-COMP:10286"/>
        <dbReference type="ChEBI" id="CHEBI:15378"/>
        <dbReference type="ChEBI" id="CHEBI:57856"/>
        <dbReference type="ChEBI" id="CHEBI:59789"/>
        <dbReference type="ChEBI" id="CHEBI:74495"/>
        <dbReference type="ChEBI" id="CHEBI:82748"/>
        <dbReference type="EC" id="2.1.1.198"/>
    </reaction>
</comment>
<dbReference type="Proteomes" id="UP000214975">
    <property type="component" value="Chromosome"/>
</dbReference>
<dbReference type="NCBIfam" id="TIGR00096">
    <property type="entry name" value="16S rRNA (cytidine(1402)-2'-O)-methyltransferase"/>
    <property type="match status" value="1"/>
</dbReference>
<evidence type="ECO:0000313" key="3">
    <source>
        <dbReference type="EMBL" id="AST57528.1"/>
    </source>
</evidence>
<dbReference type="EC" id="2.1.1.198" evidence="1"/>
<dbReference type="Pfam" id="PF00590">
    <property type="entry name" value="TP_methylase"/>
    <property type="match status" value="1"/>
</dbReference>
<keyword evidence="1" id="KW-0949">S-adenosyl-L-methionine</keyword>
<dbReference type="PANTHER" id="PTHR46111:SF1">
    <property type="entry name" value="RIBOSOMAL RNA SMALL SUBUNIT METHYLTRANSFERASE I"/>
    <property type="match status" value="1"/>
</dbReference>